<organism evidence="7 8">
    <name type="scientific">Proteiniclasticum ruminis</name>
    <dbReference type="NCBI Taxonomy" id="398199"/>
    <lineage>
        <taxon>Bacteria</taxon>
        <taxon>Bacillati</taxon>
        <taxon>Bacillota</taxon>
        <taxon>Clostridia</taxon>
        <taxon>Eubacteriales</taxon>
        <taxon>Clostridiaceae</taxon>
        <taxon>Proteiniclasticum</taxon>
    </lineage>
</organism>
<evidence type="ECO:0000313" key="7">
    <source>
        <dbReference type="EMBL" id="SDJ02504.1"/>
    </source>
</evidence>
<evidence type="ECO:0000313" key="8">
    <source>
        <dbReference type="Proteomes" id="UP000183255"/>
    </source>
</evidence>
<dbReference type="InterPro" id="IPR013785">
    <property type="entry name" value="Aldolase_TIM"/>
</dbReference>
<dbReference type="EMBL" id="FNDZ01000006">
    <property type="protein sequence ID" value="SDJ02504.1"/>
    <property type="molecule type" value="Genomic_DNA"/>
</dbReference>
<evidence type="ECO:0000256" key="3">
    <source>
        <dbReference type="ARBA" id="ARBA00022630"/>
    </source>
</evidence>
<name>A0A1G8QCG8_9CLOT</name>
<keyword evidence="3" id="KW-0285">Flavoprotein</keyword>
<gene>
    <name evidence="7" type="ORF">SAMN05421804_106105</name>
</gene>
<keyword evidence="7" id="KW-0223">Dioxygenase</keyword>
<evidence type="ECO:0000256" key="4">
    <source>
        <dbReference type="ARBA" id="ARBA00022643"/>
    </source>
</evidence>
<keyword evidence="5" id="KW-0560">Oxidoreductase</keyword>
<dbReference type="PANTHER" id="PTHR32332">
    <property type="entry name" value="2-NITROPROPANE DIOXYGENASE"/>
    <property type="match status" value="1"/>
</dbReference>
<dbReference type="Pfam" id="PF03060">
    <property type="entry name" value="NMO"/>
    <property type="match status" value="1"/>
</dbReference>
<dbReference type="GO" id="GO:0051213">
    <property type="term" value="F:dioxygenase activity"/>
    <property type="evidence" value="ECO:0007669"/>
    <property type="project" value="UniProtKB-KW"/>
</dbReference>
<dbReference type="Gene3D" id="3.20.20.70">
    <property type="entry name" value="Aldolase class I"/>
    <property type="match status" value="1"/>
</dbReference>
<dbReference type="PANTHER" id="PTHR32332:SF18">
    <property type="entry name" value="2-NITROPROPANE DIOXYGENASE"/>
    <property type="match status" value="1"/>
</dbReference>
<sequence length="360" mass="39205">MELLNHLKIGNLLPKWPIIQGGMGIGISLSSLAGAVAKEGGIGIISGVQIGYQEEDFLKNNLEANKRALRAEIRKARDIAPEGIIGVNLLAAMTTYDELIKTAVEEGIDLIVTGAGLPLELPEMVKGTKTKIAPIVSSGKAAKLISKVYDKKFAIPADLFIVEGPMAGGHLGFKKEVMESGSYMDLKDILKEVLEELKPFEEKYQVKIPVVVAGGIYDGKDIAEYLKLGASGVQMGTRFVATEECDADLEFKMAYVNAKKEDIRLVNSPVGMPGRAIRNTFTDKLDAGRIPVKRCYNCLIPCDPKTTPYCISDALMHSVHGEEGLVFAGANAYRVSEILSVRELMRQLVVETIDEMNKYV</sequence>
<evidence type="ECO:0000256" key="6">
    <source>
        <dbReference type="SAM" id="Coils"/>
    </source>
</evidence>
<dbReference type="RefSeq" id="WP_031576743.1">
    <property type="nucleotide sequence ID" value="NZ_FNDZ01000006.1"/>
</dbReference>
<feature type="coiled-coil region" evidence="6">
    <location>
        <begin position="52"/>
        <end position="79"/>
    </location>
</feature>
<protein>
    <recommendedName>
        <fullName evidence="2">Probable nitronate monooxygenase</fullName>
    </recommendedName>
</protein>
<keyword evidence="6" id="KW-0175">Coiled coil</keyword>
<dbReference type="AlphaFoldDB" id="A0A1G8QCG8"/>
<dbReference type="SUPFAM" id="SSF51412">
    <property type="entry name" value="Inosine monophosphate dehydrogenase (IMPDH)"/>
    <property type="match status" value="1"/>
</dbReference>
<keyword evidence="4" id="KW-0288">FMN</keyword>
<reference evidence="7 8" key="1">
    <citation type="submission" date="2016-10" db="EMBL/GenBank/DDBJ databases">
        <authorList>
            <person name="de Groot N.N."/>
        </authorList>
    </citation>
    <scope>NUCLEOTIDE SEQUENCE [LARGE SCALE GENOMIC DNA]</scope>
    <source>
        <strain evidence="7 8">CGMCC 1.5058</strain>
    </source>
</reference>
<dbReference type="CDD" id="cd04730">
    <property type="entry name" value="NPD_like"/>
    <property type="match status" value="1"/>
</dbReference>
<comment type="function">
    <text evidence="1">Nitronate monooxygenase that uses molecular oxygen to catalyze the oxidative denitrification of alkyl nitronates. Acts on propionate 3-nitronate (P3N), the presumed physiological substrate. Probably functions in the detoxification of P3N, a metabolic poison produced by plants and fungi as a defense mechanism.</text>
</comment>
<accession>A0A1G8QCG8</accession>
<evidence type="ECO:0000256" key="2">
    <source>
        <dbReference type="ARBA" id="ARBA00013457"/>
    </source>
</evidence>
<proteinExistence type="predicted"/>
<evidence type="ECO:0000256" key="5">
    <source>
        <dbReference type="ARBA" id="ARBA00023002"/>
    </source>
</evidence>
<dbReference type="GO" id="GO:0018580">
    <property type="term" value="F:nitronate monooxygenase activity"/>
    <property type="evidence" value="ECO:0007669"/>
    <property type="project" value="InterPro"/>
</dbReference>
<dbReference type="Proteomes" id="UP000183255">
    <property type="component" value="Unassembled WGS sequence"/>
</dbReference>
<evidence type="ECO:0000256" key="1">
    <source>
        <dbReference type="ARBA" id="ARBA00003535"/>
    </source>
</evidence>
<dbReference type="InterPro" id="IPR004136">
    <property type="entry name" value="NMO"/>
</dbReference>